<dbReference type="OrthoDB" id="9800445at2"/>
<evidence type="ECO:0000313" key="3">
    <source>
        <dbReference type="EMBL" id="ADH84821.1"/>
    </source>
</evidence>
<dbReference type="Proteomes" id="UP000001508">
    <property type="component" value="Chromosome"/>
</dbReference>
<dbReference type="PANTHER" id="PTHR43854">
    <property type="entry name" value="INDOLEPYRUVATE OXIDOREDUCTASE SUBUNIT IORB"/>
    <property type="match status" value="1"/>
</dbReference>
<protein>
    <submittedName>
        <fullName evidence="3">Indolepyruvate ferredoxin oxidoreductase</fullName>
        <ecNumber evidence="3">1.2.7.8</ecNumber>
    </submittedName>
</protein>
<keyword evidence="4" id="KW-1185">Reference proteome</keyword>
<dbReference type="Gene3D" id="3.40.920.10">
    <property type="entry name" value="Pyruvate-ferredoxin oxidoreductase, PFOR, domain III"/>
    <property type="match status" value="1"/>
</dbReference>
<feature type="domain" description="Pyruvate/ketoisovalerate oxidoreductase catalytic" evidence="2">
    <location>
        <begin position="12"/>
        <end position="189"/>
    </location>
</feature>
<dbReference type="NCBIfam" id="NF005322">
    <property type="entry name" value="PRK06853.1-2"/>
    <property type="match status" value="1"/>
</dbReference>
<dbReference type="RefSeq" id="WP_013162352.1">
    <property type="nucleotide sequence ID" value="NC_014216.1"/>
</dbReference>
<dbReference type="AlphaFoldDB" id="D6Z5T9"/>
<dbReference type="GO" id="GO:0043805">
    <property type="term" value="F:indolepyruvate ferredoxin oxidoreductase activity"/>
    <property type="evidence" value="ECO:0007669"/>
    <property type="project" value="UniProtKB-EC"/>
</dbReference>
<keyword evidence="1 3" id="KW-0560">Oxidoreductase</keyword>
<dbReference type="KEGG" id="dak:DaAHT2_0108"/>
<dbReference type="InParanoid" id="D6Z5T9"/>
<dbReference type="eggNOG" id="COG1014">
    <property type="taxonomic scope" value="Bacteria"/>
</dbReference>
<reference evidence="4" key="1">
    <citation type="submission" date="2010-02" db="EMBL/GenBank/DDBJ databases">
        <title>Complete sequence of Desulfurivibrio alkaliphilus AHT2.</title>
        <authorList>
            <consortium name="US DOE Joint Genome Institute"/>
            <person name="Pitluck S."/>
            <person name="Chertkov O."/>
            <person name="Detter J.C."/>
            <person name="Han C."/>
            <person name="Tapia R."/>
            <person name="Larimer F."/>
            <person name="Land M."/>
            <person name="Hauser L."/>
            <person name="Kyrpides N."/>
            <person name="Mikhailova N."/>
            <person name="Sorokin D.Y."/>
            <person name="Muyzer G."/>
            <person name="Woyke T."/>
        </authorList>
    </citation>
    <scope>NUCLEOTIDE SEQUENCE [LARGE SCALE GENOMIC DNA]</scope>
    <source>
        <strain evidence="4">DSM 19089 / UNIQEM U267 / AHT2</strain>
    </source>
</reference>
<dbReference type="InterPro" id="IPR002869">
    <property type="entry name" value="Pyrv_flavodox_OxRed_cen"/>
</dbReference>
<dbReference type="InterPro" id="IPR019752">
    <property type="entry name" value="Pyrv/ketoisovalerate_OxRed_cat"/>
</dbReference>
<dbReference type="EC" id="1.2.7.8" evidence="3"/>
<proteinExistence type="predicted"/>
<dbReference type="HOGENOM" id="CLU_087284_1_1_7"/>
<accession>D6Z5T9</accession>
<organism evidence="3 4">
    <name type="scientific">Desulfurivibrio alkaliphilus (strain DSM 19089 / UNIQEM U267 / AHT2)</name>
    <dbReference type="NCBI Taxonomy" id="589865"/>
    <lineage>
        <taxon>Bacteria</taxon>
        <taxon>Pseudomonadati</taxon>
        <taxon>Thermodesulfobacteriota</taxon>
        <taxon>Desulfobulbia</taxon>
        <taxon>Desulfobulbales</taxon>
        <taxon>Desulfobulbaceae</taxon>
        <taxon>Desulfurivibrio</taxon>
    </lineage>
</organism>
<dbReference type="PANTHER" id="PTHR43854:SF1">
    <property type="entry name" value="INDOLEPYRUVATE OXIDOREDUCTASE SUBUNIT IORB"/>
    <property type="match status" value="1"/>
</dbReference>
<name>D6Z5T9_DESAT</name>
<keyword evidence="3" id="KW-0670">Pyruvate</keyword>
<dbReference type="SUPFAM" id="SSF53323">
    <property type="entry name" value="Pyruvate-ferredoxin oxidoreductase, PFOR, domain III"/>
    <property type="match status" value="1"/>
</dbReference>
<dbReference type="InterPro" id="IPR052198">
    <property type="entry name" value="IorB_Oxidoreductase"/>
</dbReference>
<gene>
    <name evidence="3" type="ordered locus">DaAHT2_0108</name>
</gene>
<dbReference type="Pfam" id="PF01558">
    <property type="entry name" value="POR"/>
    <property type="match status" value="1"/>
</dbReference>
<evidence type="ECO:0000259" key="2">
    <source>
        <dbReference type="Pfam" id="PF01558"/>
    </source>
</evidence>
<sequence length="195" mass="21050">MNQGNIHFVGVGGQGILLASEMTAYALINAGFDLKKSEVHGMAQRGGSVEAHLRFDQTRVYSPLIEPGTVDFQLAFETMEAARYLPYLNRNSKVIVNTQRIMPPSVATGKATYPDNCLDALTRQGIAVIPVDAYAIAKELGNIKAANVVLVGALSTFLPLPAEAFHEVIATRLPARIQEVNLQAFKAGRAAIEKD</sequence>
<dbReference type="EMBL" id="CP001940">
    <property type="protein sequence ID" value="ADH84821.1"/>
    <property type="molecule type" value="Genomic_DNA"/>
</dbReference>
<dbReference type="NCBIfam" id="NF005325">
    <property type="entry name" value="PRK06853.1-5"/>
    <property type="match status" value="1"/>
</dbReference>
<dbReference type="STRING" id="589865.DaAHT2_0108"/>
<evidence type="ECO:0000256" key="1">
    <source>
        <dbReference type="ARBA" id="ARBA00023002"/>
    </source>
</evidence>
<evidence type="ECO:0000313" key="4">
    <source>
        <dbReference type="Proteomes" id="UP000001508"/>
    </source>
</evidence>